<dbReference type="GeneID" id="90830060"/>
<evidence type="ECO:0000256" key="1">
    <source>
        <dbReference type="SAM" id="SignalP"/>
    </source>
</evidence>
<keyword evidence="3" id="KW-1185">Reference proteome</keyword>
<name>A0AAJ8KJY6_9TREE</name>
<feature type="signal peptide" evidence="1">
    <location>
        <begin position="1"/>
        <end position="23"/>
    </location>
</feature>
<organism evidence="2 3">
    <name type="scientific">Kwoniella dejecticola CBS 10117</name>
    <dbReference type="NCBI Taxonomy" id="1296121"/>
    <lineage>
        <taxon>Eukaryota</taxon>
        <taxon>Fungi</taxon>
        <taxon>Dikarya</taxon>
        <taxon>Basidiomycota</taxon>
        <taxon>Agaricomycotina</taxon>
        <taxon>Tremellomycetes</taxon>
        <taxon>Tremellales</taxon>
        <taxon>Cryptococcaceae</taxon>
        <taxon>Kwoniella</taxon>
    </lineage>
</organism>
<evidence type="ECO:0000313" key="2">
    <source>
        <dbReference type="EMBL" id="WWC58820.1"/>
    </source>
</evidence>
<dbReference type="KEGG" id="kdj:90830060"/>
<reference evidence="2" key="2">
    <citation type="submission" date="2024-02" db="EMBL/GenBank/DDBJ databases">
        <title>Comparative genomics of Cryptococcus and Kwoniella reveals pathogenesis evolution and contrasting modes of karyotype evolution via chromosome fusion or intercentromeric recombination.</title>
        <authorList>
            <person name="Coelho M.A."/>
            <person name="David-Palma M."/>
            <person name="Shea T."/>
            <person name="Bowers K."/>
            <person name="McGinley-Smith S."/>
            <person name="Mohammad A.W."/>
            <person name="Gnirke A."/>
            <person name="Yurkov A.M."/>
            <person name="Nowrousian M."/>
            <person name="Sun S."/>
            <person name="Cuomo C.A."/>
            <person name="Heitman J."/>
        </authorList>
    </citation>
    <scope>NUCLEOTIDE SEQUENCE</scope>
    <source>
        <strain evidence="2">CBS 10117</strain>
    </source>
</reference>
<dbReference type="EMBL" id="CP144530">
    <property type="protein sequence ID" value="WWC58820.1"/>
    <property type="molecule type" value="Genomic_DNA"/>
</dbReference>
<keyword evidence="1" id="KW-0732">Signal</keyword>
<gene>
    <name evidence="2" type="ORF">I303_101364</name>
</gene>
<reference evidence="2" key="1">
    <citation type="submission" date="2013-07" db="EMBL/GenBank/DDBJ databases">
        <authorList>
            <consortium name="The Broad Institute Genome Sequencing Platform"/>
            <person name="Cuomo C."/>
            <person name="Litvintseva A."/>
            <person name="Chen Y."/>
            <person name="Heitman J."/>
            <person name="Sun S."/>
            <person name="Springer D."/>
            <person name="Dromer F."/>
            <person name="Young S.K."/>
            <person name="Zeng Q."/>
            <person name="Gargeya S."/>
            <person name="Fitzgerald M."/>
            <person name="Abouelleil A."/>
            <person name="Alvarado L."/>
            <person name="Berlin A.M."/>
            <person name="Chapman S.B."/>
            <person name="Dewar J."/>
            <person name="Goldberg J."/>
            <person name="Griggs A."/>
            <person name="Gujja S."/>
            <person name="Hansen M."/>
            <person name="Howarth C."/>
            <person name="Imamovic A."/>
            <person name="Larimer J."/>
            <person name="McCowan C."/>
            <person name="Murphy C."/>
            <person name="Pearson M."/>
            <person name="Priest M."/>
            <person name="Roberts A."/>
            <person name="Saif S."/>
            <person name="Shea T."/>
            <person name="Sykes S."/>
            <person name="Wortman J."/>
            <person name="Nusbaum C."/>
            <person name="Birren B."/>
        </authorList>
    </citation>
    <scope>NUCLEOTIDE SEQUENCE</scope>
    <source>
        <strain evidence="2">CBS 10117</strain>
    </source>
</reference>
<protein>
    <submittedName>
        <fullName evidence="2">Uncharacterized protein</fullName>
    </submittedName>
</protein>
<proteinExistence type="predicted"/>
<dbReference type="RefSeq" id="XP_065824398.1">
    <property type="nucleotide sequence ID" value="XM_065968326.1"/>
</dbReference>
<dbReference type="Proteomes" id="UP000078595">
    <property type="component" value="Chromosome 1"/>
</dbReference>
<dbReference type="PROSITE" id="PS51257">
    <property type="entry name" value="PROKAR_LIPOPROTEIN"/>
    <property type="match status" value="1"/>
</dbReference>
<sequence>MFDKSTITLFMALLSCIDGYALTHYPPSNTANTDLDKVINGTGAPGIYWSSNTPDEEYGTYNWCHVSF</sequence>
<accession>A0AAJ8KJY6</accession>
<feature type="chain" id="PRO_5042479885" evidence="1">
    <location>
        <begin position="24"/>
        <end position="68"/>
    </location>
</feature>
<evidence type="ECO:0000313" key="3">
    <source>
        <dbReference type="Proteomes" id="UP000078595"/>
    </source>
</evidence>
<dbReference type="AlphaFoldDB" id="A0AAJ8KJY6"/>